<dbReference type="PANTHER" id="PTHR45138:SF9">
    <property type="entry name" value="DIGUANYLATE CYCLASE DGCM-RELATED"/>
    <property type="match status" value="1"/>
</dbReference>
<feature type="domain" description="GGDEF" evidence="6">
    <location>
        <begin position="157"/>
        <end position="289"/>
    </location>
</feature>
<evidence type="ECO:0000313" key="7">
    <source>
        <dbReference type="EMBL" id="OYQ95318.1"/>
    </source>
</evidence>
<evidence type="ECO:0000256" key="5">
    <source>
        <dbReference type="ARBA" id="ARBA00034247"/>
    </source>
</evidence>
<protein>
    <recommendedName>
        <fullName evidence="3">diguanylate cyclase</fullName>
        <ecNumber evidence="3">2.7.7.65</ecNumber>
    </recommendedName>
</protein>
<dbReference type="AlphaFoldDB" id="A0AA44NGB9"/>
<evidence type="ECO:0000256" key="3">
    <source>
        <dbReference type="ARBA" id="ARBA00012528"/>
    </source>
</evidence>
<name>A0AA44NGB9_CITFR</name>
<accession>A0AA44NGB9</accession>
<dbReference type="PROSITE" id="PS50887">
    <property type="entry name" value="GGDEF"/>
    <property type="match status" value="1"/>
</dbReference>
<proteinExistence type="predicted"/>
<dbReference type="Pfam" id="PF13682">
    <property type="entry name" value="CZB"/>
    <property type="match status" value="1"/>
</dbReference>
<gene>
    <name evidence="7" type="ORF">B9P89_25900</name>
</gene>
<evidence type="ECO:0000313" key="8">
    <source>
        <dbReference type="Proteomes" id="UP000215827"/>
    </source>
</evidence>
<dbReference type="GO" id="GO:0005525">
    <property type="term" value="F:GTP binding"/>
    <property type="evidence" value="ECO:0007669"/>
    <property type="project" value="UniProtKB-KW"/>
</dbReference>
<keyword evidence="4" id="KW-0547">Nucleotide-binding</keyword>
<dbReference type="Gene3D" id="3.30.70.270">
    <property type="match status" value="1"/>
</dbReference>
<comment type="caution">
    <text evidence="7">The sequence shown here is derived from an EMBL/GenBank/DDBJ whole genome shotgun (WGS) entry which is preliminary data.</text>
</comment>
<dbReference type="GO" id="GO:0043709">
    <property type="term" value="P:cell adhesion involved in single-species biofilm formation"/>
    <property type="evidence" value="ECO:0007669"/>
    <property type="project" value="TreeGrafter"/>
</dbReference>
<dbReference type="NCBIfam" id="TIGR00254">
    <property type="entry name" value="GGDEF"/>
    <property type="match status" value="1"/>
</dbReference>
<organism evidence="7 8">
    <name type="scientific">Citrobacter freundii</name>
    <dbReference type="NCBI Taxonomy" id="546"/>
    <lineage>
        <taxon>Bacteria</taxon>
        <taxon>Pseudomonadati</taxon>
        <taxon>Pseudomonadota</taxon>
        <taxon>Gammaproteobacteria</taxon>
        <taxon>Enterobacterales</taxon>
        <taxon>Enterobacteriaceae</taxon>
        <taxon>Citrobacter</taxon>
        <taxon>Citrobacter freundii complex</taxon>
    </lineage>
</organism>
<dbReference type="CDD" id="cd01949">
    <property type="entry name" value="GGDEF"/>
    <property type="match status" value="1"/>
</dbReference>
<dbReference type="Pfam" id="PF00990">
    <property type="entry name" value="GGDEF"/>
    <property type="match status" value="1"/>
</dbReference>
<dbReference type="InterPro" id="IPR043128">
    <property type="entry name" value="Rev_trsase/Diguanyl_cyclase"/>
</dbReference>
<dbReference type="EC" id="2.7.7.65" evidence="3"/>
<evidence type="ECO:0000256" key="4">
    <source>
        <dbReference type="ARBA" id="ARBA00023134"/>
    </source>
</evidence>
<dbReference type="RefSeq" id="WP_061549092.1">
    <property type="nucleotide sequence ID" value="NZ_CP016762.1"/>
</dbReference>
<comment type="pathway">
    <text evidence="2">Purine metabolism; 3',5'-cyclic di-GMP biosynthesis.</text>
</comment>
<keyword evidence="4" id="KW-0342">GTP-binding</keyword>
<evidence type="ECO:0000259" key="6">
    <source>
        <dbReference type="PROSITE" id="PS50887"/>
    </source>
</evidence>
<dbReference type="GO" id="GO:1902201">
    <property type="term" value="P:negative regulation of bacterial-type flagellum-dependent cell motility"/>
    <property type="evidence" value="ECO:0007669"/>
    <property type="project" value="TreeGrafter"/>
</dbReference>
<reference evidence="7 8" key="1">
    <citation type="submission" date="2017-04" db="EMBL/GenBank/DDBJ databases">
        <title>Emergence of KPC-2-producing Citrobacter isolates from sediments of a Chinese river.</title>
        <authorList>
            <person name="Zheng B."/>
        </authorList>
    </citation>
    <scope>NUCLEOTIDE SEQUENCE [LARGE SCALE GENOMIC DNA]</scope>
    <source>
        <strain evidence="7 8">C191</strain>
    </source>
</reference>
<dbReference type="InterPro" id="IPR029787">
    <property type="entry name" value="Nucleotide_cyclase"/>
</dbReference>
<dbReference type="PANTHER" id="PTHR45138">
    <property type="entry name" value="REGULATORY COMPONENTS OF SENSORY TRANSDUCTION SYSTEM"/>
    <property type="match status" value="1"/>
</dbReference>
<dbReference type="SMART" id="SM00267">
    <property type="entry name" value="GGDEF"/>
    <property type="match status" value="1"/>
</dbReference>
<dbReference type="Gene3D" id="1.20.120.30">
    <property type="entry name" value="Aspartate receptor, ligand-binding domain"/>
    <property type="match status" value="1"/>
</dbReference>
<evidence type="ECO:0000256" key="1">
    <source>
        <dbReference type="ARBA" id="ARBA00001946"/>
    </source>
</evidence>
<dbReference type="InterPro" id="IPR025991">
    <property type="entry name" value="Chemoreceptor_zinc-bind_dom"/>
</dbReference>
<dbReference type="Proteomes" id="UP000215827">
    <property type="component" value="Unassembled WGS sequence"/>
</dbReference>
<dbReference type="InterPro" id="IPR000160">
    <property type="entry name" value="GGDEF_dom"/>
</dbReference>
<dbReference type="EMBL" id="NEFA01000051">
    <property type="protein sequence ID" value="OYQ95318.1"/>
    <property type="molecule type" value="Genomic_DNA"/>
</dbReference>
<dbReference type="GO" id="GO:0005886">
    <property type="term" value="C:plasma membrane"/>
    <property type="evidence" value="ECO:0007669"/>
    <property type="project" value="TreeGrafter"/>
</dbReference>
<evidence type="ECO:0000256" key="2">
    <source>
        <dbReference type="ARBA" id="ARBA00004665"/>
    </source>
</evidence>
<dbReference type="GO" id="GO:0052621">
    <property type="term" value="F:diguanylate cyclase activity"/>
    <property type="evidence" value="ECO:0007669"/>
    <property type="project" value="UniProtKB-EC"/>
</dbReference>
<dbReference type="InterPro" id="IPR050469">
    <property type="entry name" value="Diguanylate_Cyclase"/>
</dbReference>
<sequence length="308" mass="34893">MMKNTAEIDAIINELNNSIDAHYKWLVKMFRCAVSSDVTHPDITGDNAHSVCRFGKWINDQSLNNEDGSSYVSKIYSAHEKMHVIGKELLLAIVENRSHAWHFDSFQDALLAFTSAVMDYKIYLLNIRSNIDVLTGLPGRRMLDESFDQQLLDAEPLNLYILLLDIDRFKYVNDTYGHLVGDLVLRVLASNLLSWTRYDEVAYRYGGEEFIIIIRTKTDEQACQAGFRLCRLIGQKKIPYADGEIGITVTAGITRVQPGETLDTALGRADRAMYQGKQTGRNRCMFMDENERIALVDTNDGTSYPLSA</sequence>
<comment type="cofactor">
    <cofactor evidence="1">
        <name>Mg(2+)</name>
        <dbReference type="ChEBI" id="CHEBI:18420"/>
    </cofactor>
</comment>
<dbReference type="NCBIfam" id="NF007380">
    <property type="entry name" value="PRK09894.1"/>
    <property type="match status" value="1"/>
</dbReference>
<comment type="catalytic activity">
    <reaction evidence="5">
        <text>2 GTP = 3',3'-c-di-GMP + 2 diphosphate</text>
        <dbReference type="Rhea" id="RHEA:24898"/>
        <dbReference type="ChEBI" id="CHEBI:33019"/>
        <dbReference type="ChEBI" id="CHEBI:37565"/>
        <dbReference type="ChEBI" id="CHEBI:58805"/>
        <dbReference type="EC" id="2.7.7.65"/>
    </reaction>
</comment>
<dbReference type="SUPFAM" id="SSF55073">
    <property type="entry name" value="Nucleotide cyclase"/>
    <property type="match status" value="1"/>
</dbReference>